<feature type="signal peptide" evidence="1">
    <location>
        <begin position="1"/>
        <end position="25"/>
    </location>
</feature>
<dbReference type="InterPro" id="IPR038765">
    <property type="entry name" value="Papain-like_cys_pep_sf"/>
</dbReference>
<protein>
    <submittedName>
        <fullName evidence="3">Transglutaminase-like enzyme</fullName>
    </submittedName>
</protein>
<gene>
    <name evidence="3" type="ORF">AALB_1218</name>
</gene>
<evidence type="ECO:0000256" key="1">
    <source>
        <dbReference type="SAM" id="SignalP"/>
    </source>
</evidence>
<dbReference type="Pfam" id="PF12969">
    <property type="entry name" value="DUF3857"/>
    <property type="match status" value="1"/>
</dbReference>
<feature type="chain" id="PRO_5004487919" evidence="1">
    <location>
        <begin position="26"/>
        <end position="677"/>
    </location>
</feature>
<evidence type="ECO:0000259" key="2">
    <source>
        <dbReference type="Pfam" id="PF12969"/>
    </source>
</evidence>
<dbReference type="EMBL" id="BARX01000006">
    <property type="protein sequence ID" value="GAD01138.1"/>
    <property type="molecule type" value="Genomic_DNA"/>
</dbReference>
<dbReference type="OrthoDB" id="8595007at2"/>
<dbReference type="Gene3D" id="2.60.40.3140">
    <property type="match status" value="1"/>
</dbReference>
<name>R9PIQ4_AGAAL</name>
<sequence length="677" mass="77629">MLVSRPFFLFFLLFANLFYSTISLAANDALWRVGDKPKWIVEADLSKLNQADLGVESVDYLVSDTQVSLLSKQPHYYRYIRFQVNDSAGVEDNSDLTITFNPDFQRVELHHINIIRGDKSFNRLVADDIRAVDIEPEQHSKLYSGQKQLQLWLKDVRAGDIVDYSFSVIGENPVFDGHFSHTFGLGWSVPVGMTHASIVAHKSRKLSNQLADIDTEVKVNTEGNTVRYSVLIENSPAYYEDGQAPNWDSAYPTWQITSFEDWSQVSSWAESLFKTSAKHSAAFDDWLSELKAKPTKLAIEEAIRFSQQDIRYLGVEIGENSHRPHSPSEVLANRYGDCKDKSLLLVSALNELGVDAYPVLVSSYKHNTLAEHLPGYNAFNHAIVYLNYKGQDYWVDPTNAYQSNLLETIVPAAFGQALVISPDNQGLSSIPDFVAEDNLVEVTQEFIASDFRSPVQLTVVNTFTGAEADRMRYEIAGQSAKRMTKSYLSYYQRFYPSISLKQDLQISDDKISNRIEIKEHYLVNEFWHEVEGDAEFVLVSDAVEHYLKVPQKIQRKQPYSLGRPINIQQQAKLYLPYDIDFSWANEEQTLEDEHFKLYTRFDYRNKVITYQQQYQNKQMAVAASEVKQYAKLMRKARKALEINYSVTRVTEDQAYDSMNELVSFLLEKQTNNQQEAL</sequence>
<dbReference type="SUPFAM" id="SSF54001">
    <property type="entry name" value="Cysteine proteinases"/>
    <property type="match status" value="1"/>
</dbReference>
<proteinExistence type="predicted"/>
<evidence type="ECO:0000313" key="3">
    <source>
        <dbReference type="EMBL" id="GAD01138.1"/>
    </source>
</evidence>
<accession>R9PIQ4</accession>
<reference evidence="3" key="1">
    <citation type="journal article" date="2013" name="Genome Announc.">
        <title>Draft Genome Sequence of Agarivorans albus Strain MKT 106T, an Agarolytic Marine Bacterium.</title>
        <authorList>
            <person name="Yasuike M."/>
            <person name="Nakamura Y."/>
            <person name="Kai W."/>
            <person name="Fujiwara A."/>
            <person name="Fukui Y."/>
            <person name="Satomi M."/>
            <person name="Sano M."/>
        </authorList>
    </citation>
    <scope>NUCLEOTIDE SEQUENCE [LARGE SCALE GENOMIC DNA]</scope>
</reference>
<comment type="caution">
    <text evidence="3">The sequence shown here is derived from an EMBL/GenBank/DDBJ whole genome shotgun (WGS) entry which is preliminary data.</text>
</comment>
<feature type="domain" description="DUF3857" evidence="2">
    <location>
        <begin position="76"/>
        <end position="238"/>
    </location>
</feature>
<dbReference type="AlphaFoldDB" id="R9PIQ4"/>
<evidence type="ECO:0000313" key="4">
    <source>
        <dbReference type="Proteomes" id="UP000014461"/>
    </source>
</evidence>
<keyword evidence="1" id="KW-0732">Signal</keyword>
<dbReference type="InterPro" id="IPR024618">
    <property type="entry name" value="DUF3857"/>
</dbReference>
<dbReference type="Proteomes" id="UP000014461">
    <property type="component" value="Unassembled WGS sequence"/>
</dbReference>
<organism evidence="3 4">
    <name type="scientific">Agarivorans albus MKT 106</name>
    <dbReference type="NCBI Taxonomy" id="1331007"/>
    <lineage>
        <taxon>Bacteria</taxon>
        <taxon>Pseudomonadati</taxon>
        <taxon>Pseudomonadota</taxon>
        <taxon>Gammaproteobacteria</taxon>
        <taxon>Alteromonadales</taxon>
        <taxon>Alteromonadaceae</taxon>
        <taxon>Agarivorans</taxon>
    </lineage>
</organism>
<dbReference type="Gene3D" id="3.10.620.30">
    <property type="match status" value="1"/>
</dbReference>
<keyword evidence="4" id="KW-1185">Reference proteome</keyword>
<dbReference type="STRING" id="1331007.AALB_1218"/>
<dbReference type="RefSeq" id="WP_016400906.1">
    <property type="nucleotide sequence ID" value="NZ_BARX01000006.1"/>
</dbReference>